<dbReference type="SUPFAM" id="SSF55608">
    <property type="entry name" value="Homing endonucleases"/>
    <property type="match status" value="1"/>
</dbReference>
<keyword evidence="4" id="KW-0808">Transferase</keyword>
<evidence type="ECO:0000256" key="3">
    <source>
        <dbReference type="ARBA" id="ARBA00015749"/>
    </source>
</evidence>
<dbReference type="PROSITE" id="PS50818">
    <property type="entry name" value="INTEIN_C_TER"/>
    <property type="match status" value="1"/>
</dbReference>
<dbReference type="InterPro" id="IPR004042">
    <property type="entry name" value="Intein_endonuc_central"/>
</dbReference>
<dbReference type="InterPro" id="IPR036844">
    <property type="entry name" value="Hint_dom_sf"/>
</dbReference>
<keyword evidence="8" id="KW-0651">Protein splicing</keyword>
<comment type="similarity">
    <text evidence="1">Belongs to the DNA polymerase type-B family.</text>
</comment>
<keyword evidence="7" id="KW-0239">DNA-directed DNA polymerase</keyword>
<dbReference type="SMART" id="SM00305">
    <property type="entry name" value="HintC"/>
    <property type="match status" value="1"/>
</dbReference>
<dbReference type="GO" id="GO:0003677">
    <property type="term" value="F:DNA binding"/>
    <property type="evidence" value="ECO:0007669"/>
    <property type="project" value="UniProtKB-KW"/>
</dbReference>
<evidence type="ECO:0000256" key="9">
    <source>
        <dbReference type="ARBA" id="ARBA00023125"/>
    </source>
</evidence>
<evidence type="ECO:0000256" key="10">
    <source>
        <dbReference type="ARBA" id="ARBA00049244"/>
    </source>
</evidence>
<dbReference type="PRINTS" id="PR00106">
    <property type="entry name" value="DNAPOLB"/>
</dbReference>
<evidence type="ECO:0000256" key="2">
    <source>
        <dbReference type="ARBA" id="ARBA00012417"/>
    </source>
</evidence>
<comment type="catalytic activity">
    <reaction evidence="10">
        <text>DNA(n) + a 2'-deoxyribonucleoside 5'-triphosphate = DNA(n+1) + diphosphate</text>
        <dbReference type="Rhea" id="RHEA:22508"/>
        <dbReference type="Rhea" id="RHEA-COMP:17339"/>
        <dbReference type="Rhea" id="RHEA-COMP:17340"/>
        <dbReference type="ChEBI" id="CHEBI:33019"/>
        <dbReference type="ChEBI" id="CHEBI:61560"/>
        <dbReference type="ChEBI" id="CHEBI:173112"/>
        <dbReference type="EC" id="2.7.7.7"/>
    </reaction>
</comment>
<dbReference type="InterPro" id="IPR030934">
    <property type="entry name" value="Intein_C"/>
</dbReference>
<evidence type="ECO:0000256" key="1">
    <source>
        <dbReference type="ARBA" id="ARBA00005755"/>
    </source>
</evidence>
<sequence length="1422" mass="160799">MQPCDWIDHDDYSGKYCIDVYGRNEDEECILLRVQGYRPYLYVGYEADLQKKLVGVVSRCTLTEQHKYDCFEGFNDYKTTHVWKIEVDSIKDYRNLSKFVKEKCKKVYEANLPPLLRFYHDHEILPASPISYISSGKLKHPELKAFLVHVTNIKSDPTRDIPLKISAYDIECMSKSGQFPVAKKTWDFVLSKIQKDLEEAPEDETLAMIFRKRLEMEGLAKPVNVEAFVRANHIAIETGNWGVVEDELRRACGGNIGDPVIQIGVTFRWSNNMLKSVKRKVFVVGTVAKSTDDCEYVGFPTEADMIEGFEACIREENPDVICGYNTYGFDDGFLMTRAVLNGVKLNLARGPVWNRNPDDPLEHKTFELASGKYNVHYIPTPGRLTIDLLLNMRREHNLDSYTLDNVASNFLRDKVVKVEGEVIHTKTTRGLYVGNYIKLDLVGNTMNPYKDGKKFRVVALTTKTITLDEEIEAPADSAMEWSFTKDDIHPHDLFRMHEGTADDRATIAKYCIQDCDLVLTLMAKLDTLVNARGMADVCFVPLQFLFLRGQGIKIFSRVAYEASKRNQILITQQSYEGDSGYEGAIVISPKIGMYLDTPIAVLDFNSLYPSSMIGENLSPDTFVCMKTYNNEGRLLSYEGLAPEKVKGILNCREVTYDLKNDDGKITGRCTCVYVQPTADNPLSVGLIPTALEIMLKKRKEARKKMEDPTIDDAQKSVYNGLQLAYKVVANSIYGQMGSKTSAIRKICVAACTTAVGRRQLLFAKETVEKEFGAEVVYGDSVADYTPVLIRIHGTIHIVRIDQLDAYGRGWAKTDCGKESCELEGVESWTESGWTPLPRIIRHPLQPGKKIVRVLSHSGVVDVTDDHSLLRKDATPASSKEMKEGDELLHHEYPEITTEASEITVEEARIAGFFSGDGSCGLYDCPSGKKASWALNNADMEMLKYYKALCEKVYPDLTWNIMDTIGSSGVYKLAPASNKQYGKLVEFITAYRASMYTETKEKKIPTSVLNGSFEVRESFWKGLYDADGDKNGINVRIDQKSQLSSAHIMYLGGSLGYKVSVTDRMSKEHIYRITCTKSAQRKNVDAIKRIREIEYSGFVYDLTTANHHFQAGVGKMIVHNTDSIFIKFPGKSLEDAIKAGQESAKLITSLCPHKAFVIGYEKTFYPFILFCRKRYVGMKYEEDPTKCKRAEMGIVLKRRDNAPIVKDVFGGALDILLIEKDVGKAVEYVKTMLLKVVKGDLPIEKFAITKQLRDDYKAMKADYDGPATVPAHRILADRMAARDPGNKPNVGDRLKFVHIQAPEKRLQCDKIEHIAYASEKKLPLDTLFYVTNQIQNPVAQLFALCIEEIPGYRRPSVGKKKQTYEQLYDEYMETVEDHEQATLKVLAHKEKQLDNMLFLGADYIQNTIRKSRTGPLDSFFKRK</sequence>
<proteinExistence type="inferred from homology"/>
<dbReference type="InterPro" id="IPR042087">
    <property type="entry name" value="DNA_pol_B_thumb"/>
</dbReference>
<dbReference type="SMART" id="SM00486">
    <property type="entry name" value="POLBc"/>
    <property type="match status" value="1"/>
</dbReference>
<dbReference type="Pfam" id="PF05204">
    <property type="entry name" value="Hom_end"/>
    <property type="match status" value="1"/>
</dbReference>
<dbReference type="InterPro" id="IPR003586">
    <property type="entry name" value="Hint_dom_C"/>
</dbReference>
<dbReference type="GO" id="GO:0004519">
    <property type="term" value="F:endonuclease activity"/>
    <property type="evidence" value="ECO:0007669"/>
    <property type="project" value="InterPro"/>
</dbReference>
<dbReference type="SUPFAM" id="SSF53098">
    <property type="entry name" value="Ribonuclease H-like"/>
    <property type="match status" value="1"/>
</dbReference>
<keyword evidence="5" id="KW-0548">Nucleotidyltransferase</keyword>
<dbReference type="Gene3D" id="3.90.1600.10">
    <property type="entry name" value="Palm domain of DNA polymerase"/>
    <property type="match status" value="2"/>
</dbReference>
<reference evidence="12" key="1">
    <citation type="journal article" date="2020" name="Nature">
        <title>Giant virus diversity and host interactions through global metagenomics.</title>
        <authorList>
            <person name="Schulz F."/>
            <person name="Roux S."/>
            <person name="Paez-Espino D."/>
            <person name="Jungbluth S."/>
            <person name="Walsh D.A."/>
            <person name="Denef V.J."/>
            <person name="McMahon K.D."/>
            <person name="Konstantinidis K.T."/>
            <person name="Eloe-Fadrosh E.A."/>
            <person name="Kyrpides N.C."/>
            <person name="Woyke T."/>
        </authorList>
    </citation>
    <scope>NUCLEOTIDE SEQUENCE</scope>
    <source>
        <strain evidence="12">GVMAG-M-3300023184-135</strain>
    </source>
</reference>
<dbReference type="InterPro" id="IPR006172">
    <property type="entry name" value="DNA-dir_DNA_pol_B"/>
</dbReference>
<dbReference type="InterPro" id="IPR012337">
    <property type="entry name" value="RNaseH-like_sf"/>
</dbReference>
<dbReference type="InterPro" id="IPR027434">
    <property type="entry name" value="Homing_endonucl"/>
</dbReference>
<dbReference type="GO" id="GO:0006261">
    <property type="term" value="P:DNA-templated DNA replication"/>
    <property type="evidence" value="ECO:0007669"/>
    <property type="project" value="TreeGrafter"/>
</dbReference>
<dbReference type="InterPro" id="IPR007869">
    <property type="entry name" value="Homing_endonuc_PI-Sce"/>
</dbReference>
<evidence type="ECO:0000256" key="4">
    <source>
        <dbReference type="ARBA" id="ARBA00022679"/>
    </source>
</evidence>
<dbReference type="Gene3D" id="1.10.132.60">
    <property type="entry name" value="DNA polymerase family B, C-terminal domain"/>
    <property type="match status" value="1"/>
</dbReference>
<keyword evidence="6" id="KW-0068">Autocatalytic cleavage</keyword>
<evidence type="ECO:0000256" key="5">
    <source>
        <dbReference type="ARBA" id="ARBA00022695"/>
    </source>
</evidence>
<name>A0A6C0HL83_9ZZZZ</name>
<feature type="domain" description="DOD-type homing endonuclease" evidence="11">
    <location>
        <begin position="909"/>
        <end position="1056"/>
    </location>
</feature>
<keyword evidence="9" id="KW-0238">DNA-binding</keyword>
<dbReference type="GO" id="GO:0030908">
    <property type="term" value="P:protein splicing"/>
    <property type="evidence" value="ECO:0007669"/>
    <property type="project" value="InterPro"/>
</dbReference>
<dbReference type="EMBL" id="MN739977">
    <property type="protein sequence ID" value="QHT81117.1"/>
    <property type="molecule type" value="Genomic_DNA"/>
</dbReference>
<dbReference type="InterPro" id="IPR006133">
    <property type="entry name" value="DNA-dir_DNA_pol_B_exonuc"/>
</dbReference>
<dbReference type="EC" id="2.7.7.7" evidence="2"/>
<dbReference type="PANTHER" id="PTHR10322">
    <property type="entry name" value="DNA POLYMERASE CATALYTIC SUBUNIT"/>
    <property type="match status" value="1"/>
</dbReference>
<evidence type="ECO:0000313" key="12">
    <source>
        <dbReference type="EMBL" id="QHT81117.1"/>
    </source>
</evidence>
<dbReference type="GO" id="GO:0000166">
    <property type="term" value="F:nucleotide binding"/>
    <property type="evidence" value="ECO:0007669"/>
    <property type="project" value="InterPro"/>
</dbReference>
<dbReference type="Gene3D" id="3.30.420.10">
    <property type="entry name" value="Ribonuclease H-like superfamily/Ribonuclease H"/>
    <property type="match status" value="2"/>
</dbReference>
<dbReference type="GO" id="GO:0003887">
    <property type="term" value="F:DNA-directed DNA polymerase activity"/>
    <property type="evidence" value="ECO:0007669"/>
    <property type="project" value="UniProtKB-KW"/>
</dbReference>
<accession>A0A6C0HL83</accession>
<evidence type="ECO:0000256" key="7">
    <source>
        <dbReference type="ARBA" id="ARBA00022932"/>
    </source>
</evidence>
<organism evidence="12">
    <name type="scientific">viral metagenome</name>
    <dbReference type="NCBI Taxonomy" id="1070528"/>
    <lineage>
        <taxon>unclassified sequences</taxon>
        <taxon>metagenomes</taxon>
        <taxon>organismal metagenomes</taxon>
    </lineage>
</organism>
<dbReference type="InterPro" id="IPR050240">
    <property type="entry name" value="DNA_pol_type-B"/>
</dbReference>
<protein>
    <recommendedName>
        <fullName evidence="3">DNA polymerase</fullName>
        <ecNumber evidence="2">2.7.7.7</ecNumber>
    </recommendedName>
</protein>
<dbReference type="InterPro" id="IPR023211">
    <property type="entry name" value="DNA_pol_palm_dom_sf"/>
</dbReference>
<dbReference type="InterPro" id="IPR006134">
    <property type="entry name" value="DNA-dir_DNA_pol_B_multi_dom"/>
</dbReference>
<evidence type="ECO:0000259" key="11">
    <source>
        <dbReference type="PROSITE" id="PS50819"/>
    </source>
</evidence>
<dbReference type="Gene3D" id="3.30.342.10">
    <property type="entry name" value="DNA Polymerase, chain B, domain 1"/>
    <property type="match status" value="1"/>
</dbReference>
<dbReference type="Gene3D" id="1.10.287.690">
    <property type="entry name" value="Helix hairpin bin"/>
    <property type="match status" value="1"/>
</dbReference>
<evidence type="ECO:0000256" key="6">
    <source>
        <dbReference type="ARBA" id="ARBA00022813"/>
    </source>
</evidence>
<evidence type="ECO:0000256" key="8">
    <source>
        <dbReference type="ARBA" id="ARBA00023000"/>
    </source>
</evidence>
<dbReference type="Gene3D" id="3.10.28.10">
    <property type="entry name" value="Homing endonucleases"/>
    <property type="match status" value="1"/>
</dbReference>
<dbReference type="SUPFAM" id="SSF56672">
    <property type="entry name" value="DNA/RNA polymerases"/>
    <property type="match status" value="1"/>
</dbReference>
<dbReference type="InterPro" id="IPR036397">
    <property type="entry name" value="RNaseH_sf"/>
</dbReference>
<dbReference type="Pfam" id="PF03104">
    <property type="entry name" value="DNA_pol_B_exo1"/>
    <property type="match status" value="2"/>
</dbReference>
<dbReference type="PROSITE" id="PS50819">
    <property type="entry name" value="INTEIN_ENDONUCLEASE"/>
    <property type="match status" value="1"/>
</dbReference>
<dbReference type="Pfam" id="PF00136">
    <property type="entry name" value="DNA_pol_B"/>
    <property type="match status" value="2"/>
</dbReference>
<dbReference type="InterPro" id="IPR043502">
    <property type="entry name" value="DNA/RNA_pol_sf"/>
</dbReference>
<dbReference type="SUPFAM" id="SSF51294">
    <property type="entry name" value="Hedgehog/intein (Hint) domain"/>
    <property type="match status" value="1"/>
</dbReference>
<dbReference type="PANTHER" id="PTHR10322:SF23">
    <property type="entry name" value="DNA POLYMERASE DELTA CATALYTIC SUBUNIT"/>
    <property type="match status" value="1"/>
</dbReference>